<evidence type="ECO:0000256" key="4">
    <source>
        <dbReference type="ARBA" id="ARBA00023319"/>
    </source>
</evidence>
<dbReference type="SMART" id="SM00409">
    <property type="entry name" value="IG"/>
    <property type="match status" value="3"/>
</dbReference>
<dbReference type="InterPro" id="IPR036179">
    <property type="entry name" value="Ig-like_dom_sf"/>
</dbReference>
<dbReference type="InParanoid" id="F6Y9B7"/>
<dbReference type="Ensembl" id="ENSCINT00000007354.3">
    <property type="protein sequence ID" value="ENSCINP00000007354.3"/>
    <property type="gene ID" value="ENSCING00000003573.3"/>
</dbReference>
<dbReference type="SUPFAM" id="SSF48726">
    <property type="entry name" value="Immunoglobulin"/>
    <property type="match status" value="3"/>
</dbReference>
<dbReference type="Pfam" id="PF07679">
    <property type="entry name" value="I-set"/>
    <property type="match status" value="2"/>
</dbReference>
<evidence type="ECO:0000259" key="5">
    <source>
        <dbReference type="PROSITE" id="PS50835"/>
    </source>
</evidence>
<reference evidence="7" key="1">
    <citation type="journal article" date="2002" name="Science">
        <title>The draft genome of Ciona intestinalis: insights into chordate and vertebrate origins.</title>
        <authorList>
            <person name="Dehal P."/>
            <person name="Satou Y."/>
            <person name="Campbell R.K."/>
            <person name="Chapman J."/>
            <person name="Degnan B."/>
            <person name="De Tomaso A."/>
            <person name="Davidson B."/>
            <person name="Di Gregorio A."/>
            <person name="Gelpke M."/>
            <person name="Goodstein D.M."/>
            <person name="Harafuji N."/>
            <person name="Hastings K.E."/>
            <person name="Ho I."/>
            <person name="Hotta K."/>
            <person name="Huang W."/>
            <person name="Kawashima T."/>
            <person name="Lemaire P."/>
            <person name="Martinez D."/>
            <person name="Meinertzhagen I.A."/>
            <person name="Necula S."/>
            <person name="Nonaka M."/>
            <person name="Putnam N."/>
            <person name="Rash S."/>
            <person name="Saiga H."/>
            <person name="Satake M."/>
            <person name="Terry A."/>
            <person name="Yamada L."/>
            <person name="Wang H.G."/>
            <person name="Awazu S."/>
            <person name="Azumi K."/>
            <person name="Boore J."/>
            <person name="Branno M."/>
            <person name="Chin-Bow S."/>
            <person name="DeSantis R."/>
            <person name="Doyle S."/>
            <person name="Francino P."/>
            <person name="Keys D.N."/>
            <person name="Haga S."/>
            <person name="Hayashi H."/>
            <person name="Hino K."/>
            <person name="Imai K.S."/>
            <person name="Inaba K."/>
            <person name="Kano S."/>
            <person name="Kobayashi K."/>
            <person name="Kobayashi M."/>
            <person name="Lee B.I."/>
            <person name="Makabe K.W."/>
            <person name="Manohar C."/>
            <person name="Matassi G."/>
            <person name="Medina M."/>
            <person name="Mochizuki Y."/>
            <person name="Mount S."/>
            <person name="Morishita T."/>
            <person name="Miura S."/>
            <person name="Nakayama A."/>
            <person name="Nishizaka S."/>
            <person name="Nomoto H."/>
            <person name="Ohta F."/>
            <person name="Oishi K."/>
            <person name="Rigoutsos I."/>
            <person name="Sano M."/>
            <person name="Sasaki A."/>
            <person name="Sasakura Y."/>
            <person name="Shoguchi E."/>
            <person name="Shin-i T."/>
            <person name="Spagnuolo A."/>
            <person name="Stainier D."/>
            <person name="Suzuki M.M."/>
            <person name="Tassy O."/>
            <person name="Takatori N."/>
            <person name="Tokuoka M."/>
            <person name="Yagi K."/>
            <person name="Yoshizaki F."/>
            <person name="Wada S."/>
            <person name="Zhang C."/>
            <person name="Hyatt P.D."/>
            <person name="Larimer F."/>
            <person name="Detter C."/>
            <person name="Doggett N."/>
            <person name="Glavina T."/>
            <person name="Hawkins T."/>
            <person name="Richardson P."/>
            <person name="Lucas S."/>
            <person name="Kohara Y."/>
            <person name="Levine M."/>
            <person name="Satoh N."/>
            <person name="Rokhsar D.S."/>
        </authorList>
    </citation>
    <scope>NUCLEOTIDE SEQUENCE [LARGE SCALE GENOMIC DNA]</scope>
</reference>
<dbReference type="InterPro" id="IPR013098">
    <property type="entry name" value="Ig_I-set"/>
</dbReference>
<protein>
    <recommendedName>
        <fullName evidence="5">Ig-like domain-containing protein</fullName>
    </recommendedName>
</protein>
<dbReference type="InterPro" id="IPR051170">
    <property type="entry name" value="Neural/epithelial_adhesion"/>
</dbReference>
<dbReference type="PROSITE" id="PS50835">
    <property type="entry name" value="IG_LIKE"/>
    <property type="match status" value="2"/>
</dbReference>
<reference evidence="6" key="4">
    <citation type="submission" date="2025-09" db="UniProtKB">
        <authorList>
            <consortium name="Ensembl"/>
        </authorList>
    </citation>
    <scope>IDENTIFICATION</scope>
</reference>
<proteinExistence type="predicted"/>
<dbReference type="FunFam" id="2.60.40.10:FF:000032">
    <property type="entry name" value="palladin isoform X1"/>
    <property type="match status" value="1"/>
</dbReference>
<evidence type="ECO:0000256" key="3">
    <source>
        <dbReference type="ARBA" id="ARBA00023157"/>
    </source>
</evidence>
<evidence type="ECO:0000313" key="7">
    <source>
        <dbReference type="Proteomes" id="UP000008144"/>
    </source>
</evidence>
<keyword evidence="1" id="KW-0732">Signal</keyword>
<keyword evidence="2" id="KW-0677">Repeat</keyword>
<feature type="domain" description="Ig-like" evidence="5">
    <location>
        <begin position="169"/>
        <end position="262"/>
    </location>
</feature>
<reference evidence="6" key="3">
    <citation type="submission" date="2025-08" db="UniProtKB">
        <authorList>
            <consortium name="Ensembl"/>
        </authorList>
    </citation>
    <scope>IDENTIFICATION</scope>
</reference>
<dbReference type="PANTHER" id="PTHR12231:SF261">
    <property type="entry name" value="IG-LIKE DOMAIN-CONTAINING PROTEIN"/>
    <property type="match status" value="1"/>
</dbReference>
<dbReference type="SMART" id="SM00408">
    <property type="entry name" value="IGc2"/>
    <property type="match status" value="2"/>
</dbReference>
<dbReference type="HOGENOM" id="CLU_1036349_0_0_1"/>
<organism evidence="6 7">
    <name type="scientific">Ciona intestinalis</name>
    <name type="common">Transparent sea squirt</name>
    <name type="synonym">Ascidia intestinalis</name>
    <dbReference type="NCBI Taxonomy" id="7719"/>
    <lineage>
        <taxon>Eukaryota</taxon>
        <taxon>Metazoa</taxon>
        <taxon>Chordata</taxon>
        <taxon>Tunicata</taxon>
        <taxon>Ascidiacea</taxon>
        <taxon>Phlebobranchia</taxon>
        <taxon>Cionidae</taxon>
        <taxon>Ciona</taxon>
    </lineage>
</organism>
<accession>F6Y9B7</accession>
<evidence type="ECO:0000256" key="1">
    <source>
        <dbReference type="ARBA" id="ARBA00022729"/>
    </source>
</evidence>
<keyword evidence="4" id="KW-0393">Immunoglobulin domain</keyword>
<name>F6Y9B7_CIOIN</name>
<dbReference type="PANTHER" id="PTHR12231">
    <property type="entry name" value="CTX-RELATED TYPE I TRANSMEMBRANE PROTEIN"/>
    <property type="match status" value="1"/>
</dbReference>
<dbReference type="InterPro" id="IPR003598">
    <property type="entry name" value="Ig_sub2"/>
</dbReference>
<keyword evidence="7" id="KW-1185">Reference proteome</keyword>
<feature type="domain" description="Ig-like" evidence="5">
    <location>
        <begin position="73"/>
        <end position="164"/>
    </location>
</feature>
<dbReference type="SMR" id="F6Y9B7"/>
<dbReference type="STRING" id="7719.ENSCINP00000007354"/>
<dbReference type="OMA" id="WFISAGR"/>
<dbReference type="InterPro" id="IPR003599">
    <property type="entry name" value="Ig_sub"/>
</dbReference>
<dbReference type="InterPro" id="IPR013783">
    <property type="entry name" value="Ig-like_fold"/>
</dbReference>
<evidence type="ECO:0000256" key="2">
    <source>
        <dbReference type="ARBA" id="ARBA00022737"/>
    </source>
</evidence>
<dbReference type="AlphaFoldDB" id="F6Y9B7"/>
<dbReference type="Gene3D" id="2.60.40.10">
    <property type="entry name" value="Immunoglobulins"/>
    <property type="match status" value="3"/>
</dbReference>
<dbReference type="EMBL" id="EAAA01000129">
    <property type="status" value="NOT_ANNOTATED_CDS"/>
    <property type="molecule type" value="Genomic_DNA"/>
</dbReference>
<keyword evidence="3" id="KW-1015">Disulfide bond</keyword>
<evidence type="ECO:0000313" key="6">
    <source>
        <dbReference type="Ensembl" id="ENSCINP00000007354.3"/>
    </source>
</evidence>
<sequence length="269" mass="29847">RRIPDILWVLPNGEEAGFPVPVPTYRHRVFHNGTLRIREVQIADEGAYRCKDRDATGSHDIESISLYVLTSAPSVKQQLFSTVQVRPGSTAFADCSPASGKPIATCSWATPSGQELTVGSWRGNVRVLESGRLILSRINRNTLGKYVCTLTNLAGAVSRVVEFKFYSIPAAIRARKFRRFFVQVGGSRAFDCPTTGSPHPRLYWRTPEGRSLGTNHVKLITASNSTVAVYDNGNIMIKDARLEDSGIYRCYAYNRLGSAYISVELVVFR</sequence>
<dbReference type="InterPro" id="IPR007110">
    <property type="entry name" value="Ig-like_dom"/>
</dbReference>
<reference evidence="6" key="2">
    <citation type="journal article" date="2008" name="Genome Biol.">
        <title>Improved genome assembly and evidence-based global gene model set for the chordate Ciona intestinalis: new insight into intron and operon populations.</title>
        <authorList>
            <person name="Satou Y."/>
            <person name="Mineta K."/>
            <person name="Ogasawara M."/>
            <person name="Sasakura Y."/>
            <person name="Shoguchi E."/>
            <person name="Ueno K."/>
            <person name="Yamada L."/>
            <person name="Matsumoto J."/>
            <person name="Wasserscheid J."/>
            <person name="Dewar K."/>
            <person name="Wiley G.B."/>
            <person name="Macmil S.L."/>
            <person name="Roe B.A."/>
            <person name="Zeller R.W."/>
            <person name="Hastings K.E."/>
            <person name="Lemaire P."/>
            <person name="Lindquist E."/>
            <person name="Endo T."/>
            <person name="Hotta K."/>
            <person name="Inaba K."/>
        </authorList>
    </citation>
    <scope>NUCLEOTIDE SEQUENCE [LARGE SCALE GENOMIC DNA]</scope>
    <source>
        <strain evidence="6">wild type</strain>
    </source>
</reference>
<dbReference type="Proteomes" id="UP000008144">
    <property type="component" value="Chromosome 1"/>
</dbReference>